<keyword evidence="1" id="KW-0479">Metal-binding</keyword>
<evidence type="ECO:0000259" key="8">
    <source>
        <dbReference type="PROSITE" id="PS50048"/>
    </source>
</evidence>
<name>A0AA39Y3X6_9PEZI</name>
<keyword evidence="4" id="KW-0238">DNA-binding</keyword>
<dbReference type="GO" id="GO:0000981">
    <property type="term" value="F:DNA-binding transcription factor activity, RNA polymerase II-specific"/>
    <property type="evidence" value="ECO:0007669"/>
    <property type="project" value="InterPro"/>
</dbReference>
<proteinExistence type="predicted"/>
<evidence type="ECO:0000256" key="4">
    <source>
        <dbReference type="ARBA" id="ARBA00023125"/>
    </source>
</evidence>
<dbReference type="Gene3D" id="4.10.240.10">
    <property type="entry name" value="Zn(2)-C6 fungal-type DNA-binding domain"/>
    <property type="match status" value="1"/>
</dbReference>
<organism evidence="9 10">
    <name type="scientific">Cercophora newfieldiana</name>
    <dbReference type="NCBI Taxonomy" id="92897"/>
    <lineage>
        <taxon>Eukaryota</taxon>
        <taxon>Fungi</taxon>
        <taxon>Dikarya</taxon>
        <taxon>Ascomycota</taxon>
        <taxon>Pezizomycotina</taxon>
        <taxon>Sordariomycetes</taxon>
        <taxon>Sordariomycetidae</taxon>
        <taxon>Sordariales</taxon>
        <taxon>Lasiosphaeriaceae</taxon>
        <taxon>Cercophora</taxon>
    </lineage>
</organism>
<feature type="non-terminal residue" evidence="9">
    <location>
        <position position="1"/>
    </location>
</feature>
<feature type="domain" description="Zn(2)-C6 fungal-type" evidence="8">
    <location>
        <begin position="3"/>
        <end position="31"/>
    </location>
</feature>
<dbReference type="PANTHER" id="PTHR36206:SF16">
    <property type="entry name" value="TRANSCRIPTION FACTOR DOMAIN-CONTAINING PROTEIN-RELATED"/>
    <property type="match status" value="1"/>
</dbReference>
<dbReference type="EMBL" id="JAULSV010000004">
    <property type="protein sequence ID" value="KAK0645584.1"/>
    <property type="molecule type" value="Genomic_DNA"/>
</dbReference>
<evidence type="ECO:0000313" key="10">
    <source>
        <dbReference type="Proteomes" id="UP001174936"/>
    </source>
</evidence>
<dbReference type="AlphaFoldDB" id="A0AA39Y3X6"/>
<evidence type="ECO:0000256" key="6">
    <source>
        <dbReference type="ARBA" id="ARBA00023242"/>
    </source>
</evidence>
<evidence type="ECO:0000256" key="7">
    <source>
        <dbReference type="SAM" id="MobiDB-lite"/>
    </source>
</evidence>
<evidence type="ECO:0000256" key="2">
    <source>
        <dbReference type="ARBA" id="ARBA00022833"/>
    </source>
</evidence>
<sequence>RLTCEPTRKRKVKCDETKPQCLRCIKTGRKCDGYTAPPPGSYSWRELLGKQPILPAITSRRNSQDGRAMDFYHSVVAPAFSRFPGDDFWTRMVAQASLQEPAVHHAVVAISNFYELADGTPFDTIIATPKGRYAVMQYNQALQELTKMRDEAVVLFVCILFICIEALRDNKEGAMTHVRYGIRVFNGSEGGGTTWARDYFRPIFTRLLCCPFFFGASIVYFPAPVGYDTEDVSGPHESWDICRYRIDVLTTRCIRFVREYEVPPGSTTPLPTHIPPKDVSNMNAQRNRLVLLLDEWLANYDVLYAEQPPPADNLAPFLMMVMECLVLRTWVLACGAQDEMVYDQYLETFREIVDLARQAAAVEKKKIEMNQTPLHKSKFTLDMGFVPTLYFVVIKCRDLSLRQAALYYMTVLAPERENLWNTSLLYSVGTKIIELEHGEASKRVVTEPNEQNSEPRMRIFAGSLPVKTPADLEKGLGPLPEAPPSDVRVRDALCLRDPDVRLPGKGLGTLPHRPTRVVIGPAVPPAVTEGGTPAAVSTAGNVELPLTPPDEFGDGEFLETESGVGTDSPGESVVEV</sequence>
<dbReference type="Pfam" id="PF00172">
    <property type="entry name" value="Zn_clus"/>
    <property type="match status" value="1"/>
</dbReference>
<dbReference type="PANTHER" id="PTHR36206">
    <property type="entry name" value="ASPERCRYPTIN BIOSYNTHESIS CLUSTER-SPECIFIC TRANSCRIPTION REGULATOR ATNN-RELATED"/>
    <property type="match status" value="1"/>
</dbReference>
<dbReference type="SUPFAM" id="SSF57701">
    <property type="entry name" value="Zn2/Cys6 DNA-binding domain"/>
    <property type="match status" value="1"/>
</dbReference>
<dbReference type="GO" id="GO:0008270">
    <property type="term" value="F:zinc ion binding"/>
    <property type="evidence" value="ECO:0007669"/>
    <property type="project" value="InterPro"/>
</dbReference>
<keyword evidence="5" id="KW-0804">Transcription</keyword>
<keyword evidence="6" id="KW-0539">Nucleus</keyword>
<feature type="region of interest" description="Disordered" evidence="7">
    <location>
        <begin position="551"/>
        <end position="576"/>
    </location>
</feature>
<accession>A0AA39Y3X6</accession>
<evidence type="ECO:0000256" key="5">
    <source>
        <dbReference type="ARBA" id="ARBA00023163"/>
    </source>
</evidence>
<keyword evidence="3" id="KW-0805">Transcription regulation</keyword>
<dbReference type="PROSITE" id="PS50048">
    <property type="entry name" value="ZN2_CY6_FUNGAL_2"/>
    <property type="match status" value="1"/>
</dbReference>
<keyword evidence="2" id="KW-0862">Zinc</keyword>
<dbReference type="InterPro" id="IPR052360">
    <property type="entry name" value="Transcr_Regulatory_Proteins"/>
</dbReference>
<evidence type="ECO:0000256" key="1">
    <source>
        <dbReference type="ARBA" id="ARBA00022723"/>
    </source>
</evidence>
<comment type="caution">
    <text evidence="9">The sequence shown here is derived from an EMBL/GenBank/DDBJ whole genome shotgun (WGS) entry which is preliminary data.</text>
</comment>
<dbReference type="GO" id="GO:0003677">
    <property type="term" value="F:DNA binding"/>
    <property type="evidence" value="ECO:0007669"/>
    <property type="project" value="UniProtKB-KW"/>
</dbReference>
<keyword evidence="10" id="KW-1185">Reference proteome</keyword>
<dbReference type="InterPro" id="IPR036864">
    <property type="entry name" value="Zn2-C6_fun-type_DNA-bd_sf"/>
</dbReference>
<reference evidence="9" key="1">
    <citation type="submission" date="2023-06" db="EMBL/GenBank/DDBJ databases">
        <title>Genome-scale phylogeny and comparative genomics of the fungal order Sordariales.</title>
        <authorList>
            <consortium name="Lawrence Berkeley National Laboratory"/>
            <person name="Hensen N."/>
            <person name="Bonometti L."/>
            <person name="Westerberg I."/>
            <person name="Brannstrom I.O."/>
            <person name="Guillou S."/>
            <person name="Cros-Aarteil S."/>
            <person name="Calhoun S."/>
            <person name="Haridas S."/>
            <person name="Kuo A."/>
            <person name="Mondo S."/>
            <person name="Pangilinan J."/>
            <person name="Riley R."/>
            <person name="Labutti K."/>
            <person name="Andreopoulos B."/>
            <person name="Lipzen A."/>
            <person name="Chen C."/>
            <person name="Yanf M."/>
            <person name="Daum C."/>
            <person name="Ng V."/>
            <person name="Clum A."/>
            <person name="Steindorff A."/>
            <person name="Ohm R."/>
            <person name="Martin F."/>
            <person name="Silar P."/>
            <person name="Natvig D."/>
            <person name="Lalanne C."/>
            <person name="Gautier V."/>
            <person name="Ament-Velasquez S.L."/>
            <person name="Kruys A."/>
            <person name="Hutchinson M.I."/>
            <person name="Powell A.J."/>
            <person name="Barry K."/>
            <person name="Miller A.N."/>
            <person name="Grigoriev I.V."/>
            <person name="Debuchy R."/>
            <person name="Gladieux P."/>
            <person name="Thoren M.H."/>
            <person name="Johannesson H."/>
        </authorList>
    </citation>
    <scope>NUCLEOTIDE SEQUENCE</scope>
    <source>
        <strain evidence="9">SMH2532-1</strain>
    </source>
</reference>
<gene>
    <name evidence="9" type="ORF">B0T16DRAFT_328113</name>
</gene>
<evidence type="ECO:0000256" key="3">
    <source>
        <dbReference type="ARBA" id="ARBA00023015"/>
    </source>
</evidence>
<protein>
    <recommendedName>
        <fullName evidence="8">Zn(2)-C6 fungal-type domain-containing protein</fullName>
    </recommendedName>
</protein>
<dbReference type="Proteomes" id="UP001174936">
    <property type="component" value="Unassembled WGS sequence"/>
</dbReference>
<evidence type="ECO:0000313" key="9">
    <source>
        <dbReference type="EMBL" id="KAK0645584.1"/>
    </source>
</evidence>
<dbReference type="CDD" id="cd00067">
    <property type="entry name" value="GAL4"/>
    <property type="match status" value="1"/>
</dbReference>
<dbReference type="InterPro" id="IPR001138">
    <property type="entry name" value="Zn2Cys6_DnaBD"/>
</dbReference>